<feature type="compositionally biased region" description="Low complexity" evidence="1">
    <location>
        <begin position="85"/>
        <end position="102"/>
    </location>
</feature>
<dbReference type="EMBL" id="JAMQON010000001">
    <property type="protein sequence ID" value="MDS0259120.1"/>
    <property type="molecule type" value="Genomic_DNA"/>
</dbReference>
<evidence type="ECO:0000259" key="2">
    <source>
        <dbReference type="PROSITE" id="PS50851"/>
    </source>
</evidence>
<feature type="region of interest" description="Disordered" evidence="1">
    <location>
        <begin position="1"/>
        <end position="190"/>
    </location>
</feature>
<keyword evidence="4" id="KW-1185">Reference proteome</keyword>
<dbReference type="InterPro" id="IPR036061">
    <property type="entry name" value="CheW-like_dom_sf"/>
</dbReference>
<feature type="compositionally biased region" description="Acidic residues" evidence="1">
    <location>
        <begin position="24"/>
        <end position="33"/>
    </location>
</feature>
<dbReference type="InterPro" id="IPR002545">
    <property type="entry name" value="CheW-lke_dom"/>
</dbReference>
<sequence>MSDDRMDRAARIRNMREGNRGTDDETAESDATAEAETAASTDVSEPAASDSDSGHPSSGNDAASTESPGEPATDGSENDGATERATTGSDAATASGTGTTASEPPERSQPASTRTDATDSRSDASNSPAAADEAEAIAQRAAASAAEVMGTDAGETAEAGTDSEAATETDSPSVPADVTGASTVPGDVTGVELPDRELLEAAMATSSVESTEGGARAAMEEGSTQSEEVVRVLEFALGEEYYCLDIEYVEEIVKRSAVTRVPNTPDFVDGVVDLRGQITTILEPKEMMNIESEGEQNLIIVFDPEQFEEQGAVGWVVDEVRQVVPVAESDVNRPPVDAEYINGVVDRAEYDQFVIWVEPEDALSQATATEDE</sequence>
<dbReference type="SMART" id="SM00260">
    <property type="entry name" value="CheW"/>
    <property type="match status" value="1"/>
</dbReference>
<name>A0ABU2FB94_9EURY</name>
<dbReference type="Pfam" id="PF01584">
    <property type="entry name" value="CheW"/>
    <property type="match status" value="1"/>
</dbReference>
<evidence type="ECO:0000256" key="1">
    <source>
        <dbReference type="SAM" id="MobiDB-lite"/>
    </source>
</evidence>
<feature type="domain" description="CheW-like" evidence="2">
    <location>
        <begin position="229"/>
        <end position="368"/>
    </location>
</feature>
<proteinExistence type="predicted"/>
<dbReference type="PANTHER" id="PTHR22617">
    <property type="entry name" value="CHEMOTAXIS SENSOR HISTIDINE KINASE-RELATED"/>
    <property type="match status" value="1"/>
</dbReference>
<feature type="compositionally biased region" description="Basic and acidic residues" evidence="1">
    <location>
        <begin position="1"/>
        <end position="23"/>
    </location>
</feature>
<comment type="caution">
    <text evidence="3">The sequence shown here is derived from an EMBL/GenBank/DDBJ whole genome shotgun (WGS) entry which is preliminary data.</text>
</comment>
<dbReference type="InterPro" id="IPR039315">
    <property type="entry name" value="CheW"/>
</dbReference>
<accession>A0ABU2FB94</accession>
<organism evidence="3 4">
    <name type="scientific">Haloarcula saliterrae</name>
    <dbReference type="NCBI Taxonomy" id="2950534"/>
    <lineage>
        <taxon>Archaea</taxon>
        <taxon>Methanobacteriati</taxon>
        <taxon>Methanobacteriota</taxon>
        <taxon>Stenosarchaea group</taxon>
        <taxon>Halobacteria</taxon>
        <taxon>Halobacteriales</taxon>
        <taxon>Haloarculaceae</taxon>
        <taxon>Haloarcula</taxon>
    </lineage>
</organism>
<dbReference type="RefSeq" id="WP_310918708.1">
    <property type="nucleotide sequence ID" value="NZ_JAMQON010000001.1"/>
</dbReference>
<protein>
    <submittedName>
        <fullName evidence="3">Chemotaxis protein CheW</fullName>
    </submittedName>
</protein>
<feature type="compositionally biased region" description="Low complexity" evidence="1">
    <location>
        <begin position="123"/>
        <end position="147"/>
    </location>
</feature>
<reference evidence="3 4" key="1">
    <citation type="submission" date="2022-06" db="EMBL/GenBank/DDBJ databases">
        <title>Haloarcula sp. a new haloarchaeum isolate from saline soil.</title>
        <authorList>
            <person name="Strakova D."/>
            <person name="Galisteo C."/>
            <person name="Sanchez-Porro C."/>
            <person name="Ventosa A."/>
        </authorList>
    </citation>
    <scope>NUCLEOTIDE SEQUENCE [LARGE SCALE GENOMIC DNA]</scope>
    <source>
        <strain evidence="3 4">S1CR25-12</strain>
    </source>
</reference>
<dbReference type="PANTHER" id="PTHR22617:SF23">
    <property type="entry name" value="CHEMOTAXIS PROTEIN CHEW"/>
    <property type="match status" value="1"/>
</dbReference>
<dbReference type="Gene3D" id="2.40.50.180">
    <property type="entry name" value="CheA-289, Domain 4"/>
    <property type="match status" value="1"/>
</dbReference>
<gene>
    <name evidence="3" type="ORF">NDI56_06910</name>
</gene>
<dbReference type="Gene3D" id="2.30.30.40">
    <property type="entry name" value="SH3 Domains"/>
    <property type="match status" value="1"/>
</dbReference>
<dbReference type="Proteomes" id="UP001259659">
    <property type="component" value="Unassembled WGS sequence"/>
</dbReference>
<dbReference type="PROSITE" id="PS50851">
    <property type="entry name" value="CHEW"/>
    <property type="match status" value="1"/>
</dbReference>
<evidence type="ECO:0000313" key="3">
    <source>
        <dbReference type="EMBL" id="MDS0259120.1"/>
    </source>
</evidence>
<dbReference type="SUPFAM" id="SSF50341">
    <property type="entry name" value="CheW-like"/>
    <property type="match status" value="1"/>
</dbReference>
<feature type="compositionally biased region" description="Polar residues" evidence="1">
    <location>
        <begin position="50"/>
        <end position="67"/>
    </location>
</feature>
<evidence type="ECO:0000313" key="4">
    <source>
        <dbReference type="Proteomes" id="UP001259659"/>
    </source>
</evidence>